<accession>A0ABT8C952</accession>
<proteinExistence type="predicted"/>
<dbReference type="InterPro" id="IPR015890">
    <property type="entry name" value="Chorismate_C"/>
</dbReference>
<dbReference type="PANTHER" id="PTHR11236:SF9">
    <property type="entry name" value="ANTHRANILATE SYNTHASE COMPONENT 1"/>
    <property type="match status" value="1"/>
</dbReference>
<dbReference type="PANTHER" id="PTHR11236">
    <property type="entry name" value="AMINOBENZOATE/ANTHRANILATE SYNTHASE"/>
    <property type="match status" value="1"/>
</dbReference>
<keyword evidence="3" id="KW-1185">Reference proteome</keyword>
<name>A0ABT8C952_9BACT</name>
<dbReference type="SUPFAM" id="SSF56322">
    <property type="entry name" value="ADC synthase"/>
    <property type="match status" value="1"/>
</dbReference>
<feature type="domain" description="Chorismate-utilising enzyme C-terminal" evidence="1">
    <location>
        <begin position="151"/>
        <end position="407"/>
    </location>
</feature>
<dbReference type="InterPro" id="IPR005801">
    <property type="entry name" value="ADC_synthase"/>
</dbReference>
<dbReference type="Pfam" id="PF00425">
    <property type="entry name" value="Chorismate_bind"/>
    <property type="match status" value="1"/>
</dbReference>
<organism evidence="2 3">
    <name type="scientific">Cyclobacterium jeungdonense</name>
    <dbReference type="NCBI Taxonomy" id="708087"/>
    <lineage>
        <taxon>Bacteria</taxon>
        <taxon>Pseudomonadati</taxon>
        <taxon>Bacteroidota</taxon>
        <taxon>Cytophagia</taxon>
        <taxon>Cytophagales</taxon>
        <taxon>Cyclobacteriaceae</taxon>
        <taxon>Cyclobacterium</taxon>
    </lineage>
</organism>
<reference evidence="3" key="1">
    <citation type="journal article" date="2019" name="Int. J. Syst. Evol. Microbiol.">
        <title>The Global Catalogue of Microorganisms (GCM) 10K type strain sequencing project: providing services to taxonomists for standard genome sequencing and annotation.</title>
        <authorList>
            <consortium name="The Broad Institute Genomics Platform"/>
            <consortium name="The Broad Institute Genome Sequencing Center for Infectious Disease"/>
            <person name="Wu L."/>
            <person name="Ma J."/>
        </authorList>
    </citation>
    <scope>NUCLEOTIDE SEQUENCE [LARGE SCALE GENOMIC DNA]</scope>
    <source>
        <strain evidence="3">CECT 7706</strain>
    </source>
</reference>
<protein>
    <submittedName>
        <fullName evidence="2">Anthranilate synthase component I family protein</fullName>
    </submittedName>
</protein>
<dbReference type="Proteomes" id="UP001236663">
    <property type="component" value="Unassembled WGS sequence"/>
</dbReference>
<dbReference type="RefSeq" id="WP_163386222.1">
    <property type="nucleotide sequence ID" value="NZ_JAUFQS010000026.1"/>
</dbReference>
<dbReference type="EMBL" id="JAUFQS010000026">
    <property type="protein sequence ID" value="MDN3689320.1"/>
    <property type="molecule type" value="Genomic_DNA"/>
</dbReference>
<evidence type="ECO:0000313" key="2">
    <source>
        <dbReference type="EMBL" id="MDN3689320.1"/>
    </source>
</evidence>
<dbReference type="InterPro" id="IPR019999">
    <property type="entry name" value="Anth_synth_I-like"/>
</dbReference>
<comment type="caution">
    <text evidence="2">The sequence shown here is derived from an EMBL/GenBank/DDBJ whole genome shotgun (WGS) entry which is preliminary data.</text>
</comment>
<dbReference type="Gene3D" id="3.60.120.10">
    <property type="entry name" value="Anthranilate synthase"/>
    <property type="match status" value="1"/>
</dbReference>
<evidence type="ECO:0000259" key="1">
    <source>
        <dbReference type="Pfam" id="PF00425"/>
    </source>
</evidence>
<gene>
    <name evidence="2" type="ORF">QWZ15_15915</name>
</gene>
<sequence length="425" mass="48217">MPDIESTIIIPLRPNWIEQMLVWGRQQFNYFGYFHSNDIPYPQGGFEHVFYAGNRAEPLEKMSELPEDKPKIGIIGYDQKNKYEKLSSHNRTWFDCPDSVFFSPEVVIQLAEDLVQITAIRPDKIVESIQSTVVSAQQFGKGLTMQVSHDQQAYSKIFSQIRKHILEGTIYELNFCMDYHGTLPANEPERVFLELCSQSPMPFSAFFKAKDLFLCCASPERFLKKNAQNLLSQPIKGSVKRGSNPEADALLVKSLAESEKEKAENLMIVDLMRNDLSRVAEIGSVKVTELFGIYSFQRITQMISSISCRLKNGVTFEEIISKTFPMGSMTGAPKIKCMELIETYESFKRSWFSGTLGYINSSGDFDFCVVIRSLVINQTKNSFYFGVGSAITLDANATDEYQECQLKAAPIIQTLKKLYQSNPIL</sequence>
<evidence type="ECO:0000313" key="3">
    <source>
        <dbReference type="Proteomes" id="UP001236663"/>
    </source>
</evidence>
<dbReference type="PRINTS" id="PR00095">
    <property type="entry name" value="ANTSNTHASEI"/>
</dbReference>